<dbReference type="Gene3D" id="1.10.8.60">
    <property type="match status" value="1"/>
</dbReference>
<keyword evidence="5" id="KW-1185">Reference proteome</keyword>
<dbReference type="STRING" id="946362.F2UDT4"/>
<dbReference type="InterPro" id="IPR027417">
    <property type="entry name" value="P-loop_NTPase"/>
</dbReference>
<keyword evidence="1" id="KW-0547">Nucleotide-binding</keyword>
<dbReference type="Pfam" id="PF00004">
    <property type="entry name" value="AAA"/>
    <property type="match status" value="1"/>
</dbReference>
<sequence length="552" mass="60525">MGATTSRHIAAYCEQGDVTSLQANYWRYKPGSHKDPVTHNRGNALHFVCEGRCPVTVTHCLLDRLHFNQADGNGNGELALEIAAKHGARVHLTALLGEAHAAEEGRKQNLKSAIMKRVGQGNGDTILIQLAEAGKVDLLREVLTTVSALLSLEELHDLIHDPNVNGDTVLDILFARQTPSAAAQILGALPNDRGLYTTDPSAFQEVFEMLEASGDLEHFPRFVQQKISDSELDSLSNTDLDNLDLPQGSKLLNDILSDILRHRRQQPNSRLSLQQPQRWLLLHGPHGTGKTAIAHALANSAGLPFAALNMEGVDGYLGHSRAHVLEALLTAASDLACKPTDNVTPGCAVVVLEHLEAIAGHNSATDAIVDLLHADRWPNLILIATADTIGSLNAQVRRTFAMPMFCLPPNKDSRRRLITLQLSNHRTGVSDVTLLRHLVRETRLMTVPDVIQAATNAASIARARVSADDVSVPATLNWDDVRNALAPLRRLSDDQMRAYVEDACRFHPSVHQWLKDSAALEPPTSRARAMWEEISQWLSEETLEQFFEGFMG</sequence>
<evidence type="ECO:0000259" key="3">
    <source>
        <dbReference type="SMART" id="SM00382"/>
    </source>
</evidence>
<evidence type="ECO:0000256" key="2">
    <source>
        <dbReference type="ARBA" id="ARBA00022840"/>
    </source>
</evidence>
<dbReference type="InParanoid" id="F2UDT4"/>
<dbReference type="InterPro" id="IPR050168">
    <property type="entry name" value="AAA_ATPase_domain"/>
</dbReference>
<dbReference type="RefSeq" id="XP_004992429.1">
    <property type="nucleotide sequence ID" value="XM_004992372.1"/>
</dbReference>
<accession>F2UDT4</accession>
<evidence type="ECO:0000313" key="5">
    <source>
        <dbReference type="Proteomes" id="UP000007799"/>
    </source>
</evidence>
<dbReference type="SUPFAM" id="SSF52540">
    <property type="entry name" value="P-loop containing nucleoside triphosphate hydrolases"/>
    <property type="match status" value="1"/>
</dbReference>
<dbReference type="InterPro" id="IPR003593">
    <property type="entry name" value="AAA+_ATPase"/>
</dbReference>
<organism evidence="5">
    <name type="scientific">Salpingoeca rosetta (strain ATCC 50818 / BSB-021)</name>
    <dbReference type="NCBI Taxonomy" id="946362"/>
    <lineage>
        <taxon>Eukaryota</taxon>
        <taxon>Choanoflagellata</taxon>
        <taxon>Craspedida</taxon>
        <taxon>Salpingoecidae</taxon>
        <taxon>Salpingoeca</taxon>
    </lineage>
</organism>
<feature type="domain" description="AAA+ ATPase" evidence="3">
    <location>
        <begin position="276"/>
        <end position="410"/>
    </location>
</feature>
<evidence type="ECO:0000256" key="1">
    <source>
        <dbReference type="ARBA" id="ARBA00022741"/>
    </source>
</evidence>
<dbReference type="AlphaFoldDB" id="F2UDT4"/>
<protein>
    <recommendedName>
        <fullName evidence="3">AAA+ ATPase domain-containing protein</fullName>
    </recommendedName>
</protein>
<dbReference type="GeneID" id="16072996"/>
<keyword evidence="2" id="KW-0067">ATP-binding</keyword>
<dbReference type="InterPro" id="IPR003959">
    <property type="entry name" value="ATPase_AAA_core"/>
</dbReference>
<reference evidence="4" key="1">
    <citation type="submission" date="2009-08" db="EMBL/GenBank/DDBJ databases">
        <title>Annotation of Salpingoeca rosetta.</title>
        <authorList>
            <consortium name="The Broad Institute Genome Sequencing Platform"/>
            <person name="Russ C."/>
            <person name="Cuomo C."/>
            <person name="Burger G."/>
            <person name="Gray M.W."/>
            <person name="Holland P.W.H."/>
            <person name="King N."/>
            <person name="Lang F.B.F."/>
            <person name="Roger A.J."/>
            <person name="Ruiz-Trillo I."/>
            <person name="Young S.K."/>
            <person name="Zeng Q."/>
            <person name="Gargeya S."/>
            <person name="Alvarado L."/>
            <person name="Berlin A."/>
            <person name="Chapman S.B."/>
            <person name="Chen Z."/>
            <person name="Freedman E."/>
            <person name="Gellesch M."/>
            <person name="Goldberg J."/>
            <person name="Griggs A."/>
            <person name="Gujja S."/>
            <person name="Heilman E."/>
            <person name="Heiman D."/>
            <person name="Howarth C."/>
            <person name="Mehta T."/>
            <person name="Neiman D."/>
            <person name="Pearson M."/>
            <person name="Roberts A."/>
            <person name="Saif S."/>
            <person name="Shea T."/>
            <person name="Shenoy N."/>
            <person name="Sisk P."/>
            <person name="Stolte C."/>
            <person name="Sykes S."/>
            <person name="White J."/>
            <person name="Yandava C."/>
            <person name="Haas B."/>
            <person name="Nusbaum C."/>
            <person name="Birren B."/>
        </authorList>
    </citation>
    <scope>NUCLEOTIDE SEQUENCE [LARGE SCALE GENOMIC DNA]</scope>
    <source>
        <strain evidence="4">ATCC 50818</strain>
    </source>
</reference>
<proteinExistence type="predicted"/>
<evidence type="ECO:0000313" key="4">
    <source>
        <dbReference type="EMBL" id="EGD74784.1"/>
    </source>
</evidence>
<dbReference type="Proteomes" id="UP000007799">
    <property type="component" value="Unassembled WGS sequence"/>
</dbReference>
<dbReference type="GO" id="GO:0005524">
    <property type="term" value="F:ATP binding"/>
    <property type="evidence" value="ECO:0007669"/>
    <property type="project" value="UniProtKB-KW"/>
</dbReference>
<dbReference type="PANTHER" id="PTHR23077">
    <property type="entry name" value="AAA-FAMILY ATPASE"/>
    <property type="match status" value="1"/>
</dbReference>
<dbReference type="PANTHER" id="PTHR23077:SF171">
    <property type="entry name" value="NUCLEAR VALOSIN-CONTAINING PROTEIN-LIKE"/>
    <property type="match status" value="1"/>
</dbReference>
<dbReference type="Gene3D" id="3.40.50.300">
    <property type="entry name" value="P-loop containing nucleotide triphosphate hydrolases"/>
    <property type="match status" value="1"/>
</dbReference>
<dbReference type="SMART" id="SM00382">
    <property type="entry name" value="AAA"/>
    <property type="match status" value="1"/>
</dbReference>
<dbReference type="KEGG" id="sre:PTSG_07017"/>
<gene>
    <name evidence="4" type="ORF">PTSG_07017</name>
</gene>
<name>F2UDT4_SALR5</name>
<dbReference type="EMBL" id="GL832970">
    <property type="protein sequence ID" value="EGD74784.1"/>
    <property type="molecule type" value="Genomic_DNA"/>
</dbReference>
<dbReference type="GO" id="GO:0016887">
    <property type="term" value="F:ATP hydrolysis activity"/>
    <property type="evidence" value="ECO:0007669"/>
    <property type="project" value="InterPro"/>
</dbReference>